<dbReference type="AlphaFoldDB" id="A0A956NE71"/>
<accession>A0A956NE71</accession>
<gene>
    <name evidence="1" type="ORF">KDA27_13640</name>
</gene>
<organism evidence="1 2">
    <name type="scientific">Eiseniibacteriota bacterium</name>
    <dbReference type="NCBI Taxonomy" id="2212470"/>
    <lineage>
        <taxon>Bacteria</taxon>
        <taxon>Candidatus Eiseniibacteriota</taxon>
    </lineage>
</organism>
<reference evidence="1" key="2">
    <citation type="journal article" date="2021" name="Microbiome">
        <title>Successional dynamics and alternative stable states in a saline activated sludge microbial community over 9 years.</title>
        <authorList>
            <person name="Wang Y."/>
            <person name="Ye J."/>
            <person name="Ju F."/>
            <person name="Liu L."/>
            <person name="Boyd J.A."/>
            <person name="Deng Y."/>
            <person name="Parks D.H."/>
            <person name="Jiang X."/>
            <person name="Yin X."/>
            <person name="Woodcroft B.J."/>
            <person name="Tyson G.W."/>
            <person name="Hugenholtz P."/>
            <person name="Polz M.F."/>
            <person name="Zhang T."/>
        </authorList>
    </citation>
    <scope>NUCLEOTIDE SEQUENCE</scope>
    <source>
        <strain evidence="1">HKST-UBA02</strain>
    </source>
</reference>
<evidence type="ECO:0000313" key="1">
    <source>
        <dbReference type="EMBL" id="MCA9756841.1"/>
    </source>
</evidence>
<proteinExistence type="predicted"/>
<reference evidence="1" key="1">
    <citation type="submission" date="2020-04" db="EMBL/GenBank/DDBJ databases">
        <authorList>
            <person name="Zhang T."/>
        </authorList>
    </citation>
    <scope>NUCLEOTIDE SEQUENCE</scope>
    <source>
        <strain evidence="1">HKST-UBA02</strain>
    </source>
</reference>
<evidence type="ECO:0000313" key="2">
    <source>
        <dbReference type="Proteomes" id="UP000739538"/>
    </source>
</evidence>
<protein>
    <submittedName>
        <fullName evidence="1">Uncharacterized protein</fullName>
    </submittedName>
</protein>
<sequence>MSEGYVSRSRRGSRPQRRQRALLLLALLAVLLLVLVGPPNPRVAAGADIRESALDDSTAFELLRRLAREDTLGVPEIDYVYGSWIEVEDQRPTLEDILHWCIENEKHRLDDVENVTFRRRVRVLQLYEPEKEDGEFELEEAVFQVYARPPDQMVSMKLGERTYESKEKESDVETEVRVTTANRELASLPFFFEQLSDYDFAITERRFLGDRILYRIEFSPHSEFAALPTGSFLVDTGDYQILRAEFSLTENVPYPVFLKSVDRVDIQRRKTGGVWWIERTDVEVTLRDLPFLGMPRKVQMEMQIEDVRVNTVIPDSVWALPGDE</sequence>
<comment type="caution">
    <text evidence="1">The sequence shown here is derived from an EMBL/GenBank/DDBJ whole genome shotgun (WGS) entry which is preliminary data.</text>
</comment>
<dbReference type="Proteomes" id="UP000739538">
    <property type="component" value="Unassembled WGS sequence"/>
</dbReference>
<name>A0A956NE71_UNCEI</name>
<dbReference type="EMBL" id="JAGQHS010000069">
    <property type="protein sequence ID" value="MCA9756841.1"/>
    <property type="molecule type" value="Genomic_DNA"/>
</dbReference>